<dbReference type="NCBIfam" id="TIGR02595">
    <property type="entry name" value="PEP_CTERM"/>
    <property type="match status" value="1"/>
</dbReference>
<dbReference type="EMBL" id="CP097635">
    <property type="protein sequence ID" value="URI07476.1"/>
    <property type="molecule type" value="Genomic_DNA"/>
</dbReference>
<dbReference type="RefSeq" id="WP_250195711.1">
    <property type="nucleotide sequence ID" value="NZ_CP097635.1"/>
</dbReference>
<accession>A0ABY4S8S1</accession>
<evidence type="ECO:0000313" key="4">
    <source>
        <dbReference type="Proteomes" id="UP001056201"/>
    </source>
</evidence>
<reference evidence="3" key="1">
    <citation type="submission" date="2022-05" db="EMBL/GenBank/DDBJ databases">
        <title>An RpoN-dependent PEP-CTERM gene is involved in floc formation of an Aquincola tertiaricarbonis strain.</title>
        <authorList>
            <person name="Qiu D."/>
            <person name="Xia M."/>
        </authorList>
    </citation>
    <scope>NUCLEOTIDE SEQUENCE</scope>
    <source>
        <strain evidence="3">RN12</strain>
    </source>
</reference>
<dbReference type="Proteomes" id="UP001056201">
    <property type="component" value="Chromosome 1"/>
</dbReference>
<dbReference type="Pfam" id="PF07589">
    <property type="entry name" value="PEP-CTERM"/>
    <property type="match status" value="1"/>
</dbReference>
<dbReference type="InterPro" id="IPR013424">
    <property type="entry name" value="Ice-binding_C"/>
</dbReference>
<keyword evidence="1" id="KW-0732">Signal</keyword>
<feature type="signal peptide" evidence="1">
    <location>
        <begin position="1"/>
        <end position="23"/>
    </location>
</feature>
<feature type="chain" id="PRO_5046093301" evidence="1">
    <location>
        <begin position="24"/>
        <end position="229"/>
    </location>
</feature>
<organism evidence="3 4">
    <name type="scientific">Aquincola tertiaricarbonis</name>
    <dbReference type="NCBI Taxonomy" id="391953"/>
    <lineage>
        <taxon>Bacteria</taxon>
        <taxon>Pseudomonadati</taxon>
        <taxon>Pseudomonadota</taxon>
        <taxon>Betaproteobacteria</taxon>
        <taxon>Burkholderiales</taxon>
        <taxon>Sphaerotilaceae</taxon>
        <taxon>Aquincola</taxon>
    </lineage>
</organism>
<keyword evidence="4" id="KW-1185">Reference proteome</keyword>
<evidence type="ECO:0000313" key="3">
    <source>
        <dbReference type="EMBL" id="URI07476.1"/>
    </source>
</evidence>
<proteinExistence type="predicted"/>
<evidence type="ECO:0000259" key="2">
    <source>
        <dbReference type="Pfam" id="PF07589"/>
    </source>
</evidence>
<evidence type="ECO:0000256" key="1">
    <source>
        <dbReference type="SAM" id="SignalP"/>
    </source>
</evidence>
<protein>
    <submittedName>
        <fullName evidence="3">PEP-CTERM sorting domain-containing protein</fullName>
    </submittedName>
</protein>
<sequence>MKYTTALVAAAAWLAATAGTAQAAAYDTNLIFNGDAELGTAGWQTYANTPLFSAVDYGPNWVMPSQPGPADRGNNLFVGGSGVPYAGGWQTVDLSTNAAAINAGQVSFQVSGYLGGWTNQGDNPMLWVTFQNAANQMIGEAALGPVTPADRNNTTGLFLQQASGWVPTGTTSVTFNLTMQRLVSGDNDGYADNLVFTISAVPEPETYALMLAGLAAVGVAARRGRRASR</sequence>
<gene>
    <name evidence="3" type="ORF">MW290_02320</name>
</gene>
<name>A0ABY4S8S1_AQUTE</name>
<feature type="domain" description="Ice-binding protein C-terminal" evidence="2">
    <location>
        <begin position="200"/>
        <end position="226"/>
    </location>
</feature>